<gene>
    <name evidence="1" type="ORF">IV203_031102</name>
</gene>
<reference evidence="1" key="1">
    <citation type="journal article" date="2021" name="Sci. Rep.">
        <title>Diploid genomic architecture of Nitzschia inconspicua, an elite biomass production diatom.</title>
        <authorList>
            <person name="Oliver A."/>
            <person name="Podell S."/>
            <person name="Pinowska A."/>
            <person name="Traller J.C."/>
            <person name="Smith S.R."/>
            <person name="McClure R."/>
            <person name="Beliaev A."/>
            <person name="Bohutskyi P."/>
            <person name="Hill E.A."/>
            <person name="Rabines A."/>
            <person name="Zheng H."/>
            <person name="Allen L.Z."/>
            <person name="Kuo A."/>
            <person name="Grigoriev I.V."/>
            <person name="Allen A.E."/>
            <person name="Hazlebeck D."/>
            <person name="Allen E.E."/>
        </authorList>
    </citation>
    <scope>NUCLEOTIDE SEQUENCE</scope>
    <source>
        <strain evidence="1">Hildebrandi</strain>
    </source>
</reference>
<dbReference type="AlphaFoldDB" id="A0A9K3LTM6"/>
<accession>A0A9K3LTM6</accession>
<evidence type="ECO:0000313" key="2">
    <source>
        <dbReference type="Proteomes" id="UP000693970"/>
    </source>
</evidence>
<dbReference type="EMBL" id="JAGRRH010000006">
    <property type="protein sequence ID" value="KAG7368359.1"/>
    <property type="molecule type" value="Genomic_DNA"/>
</dbReference>
<protein>
    <submittedName>
        <fullName evidence="1">Uncharacterized protein</fullName>
    </submittedName>
</protein>
<comment type="caution">
    <text evidence="1">The sequence shown here is derived from an EMBL/GenBank/DDBJ whole genome shotgun (WGS) entry which is preliminary data.</text>
</comment>
<dbReference type="Proteomes" id="UP000693970">
    <property type="component" value="Unassembled WGS sequence"/>
</dbReference>
<reference evidence="1" key="2">
    <citation type="submission" date="2021-04" db="EMBL/GenBank/DDBJ databases">
        <authorList>
            <person name="Podell S."/>
        </authorList>
    </citation>
    <scope>NUCLEOTIDE SEQUENCE</scope>
    <source>
        <strain evidence="1">Hildebrandi</strain>
    </source>
</reference>
<sequence length="234" mass="25931">MPLNSENKNENLVFAIFAKAVTASRNMEPNIALLSSTAFALIQCLSLMSSSDRNSHRSYKCIGPPSLPISITIQTQPTQRKRVVSRFPTPNKPGSETTLTTRHSYITCSHIVLTEQEFKTGTIPWERWSVRTKPKQPVPTIICAPSMNTTPHGHVLLEAPQALQMPTPATPRHTSWAAVAAGTTTALPPTQPGTASNTSYTEAQIQALIASQEHILEQRLEQRWRKDWHAMTNN</sequence>
<name>A0A9K3LTM6_9STRA</name>
<keyword evidence="2" id="KW-1185">Reference proteome</keyword>
<organism evidence="1 2">
    <name type="scientific">Nitzschia inconspicua</name>
    <dbReference type="NCBI Taxonomy" id="303405"/>
    <lineage>
        <taxon>Eukaryota</taxon>
        <taxon>Sar</taxon>
        <taxon>Stramenopiles</taxon>
        <taxon>Ochrophyta</taxon>
        <taxon>Bacillariophyta</taxon>
        <taxon>Bacillariophyceae</taxon>
        <taxon>Bacillariophycidae</taxon>
        <taxon>Bacillariales</taxon>
        <taxon>Bacillariaceae</taxon>
        <taxon>Nitzschia</taxon>
    </lineage>
</organism>
<proteinExistence type="predicted"/>
<evidence type="ECO:0000313" key="1">
    <source>
        <dbReference type="EMBL" id="KAG7368359.1"/>
    </source>
</evidence>